<organism evidence="1 2">
    <name type="scientific">Panicum hallii var. hallii</name>
    <dbReference type="NCBI Taxonomy" id="1504633"/>
    <lineage>
        <taxon>Eukaryota</taxon>
        <taxon>Viridiplantae</taxon>
        <taxon>Streptophyta</taxon>
        <taxon>Embryophyta</taxon>
        <taxon>Tracheophyta</taxon>
        <taxon>Spermatophyta</taxon>
        <taxon>Magnoliopsida</taxon>
        <taxon>Liliopsida</taxon>
        <taxon>Poales</taxon>
        <taxon>Poaceae</taxon>
        <taxon>PACMAD clade</taxon>
        <taxon>Panicoideae</taxon>
        <taxon>Panicodae</taxon>
        <taxon>Paniceae</taxon>
        <taxon>Panicinae</taxon>
        <taxon>Panicum</taxon>
        <taxon>Panicum sect. Panicum</taxon>
    </lineage>
</organism>
<gene>
    <name evidence="1" type="ORF">GQ55_3G281300</name>
</gene>
<protein>
    <submittedName>
        <fullName evidence="1">Uncharacterized protein</fullName>
    </submittedName>
</protein>
<proteinExistence type="predicted"/>
<evidence type="ECO:0000313" key="1">
    <source>
        <dbReference type="EMBL" id="PUZ66119.1"/>
    </source>
</evidence>
<name>A0A2T7EE54_9POAL</name>
<sequence>MSREVRRSVHPAVGRSGWRGTIAELHLHLIFTNRRSSSMARQQRWAPWLNFHGAVAVKPHTLIIGTLGLDGGQEQKDRR</sequence>
<evidence type="ECO:0000313" key="2">
    <source>
        <dbReference type="Proteomes" id="UP000244336"/>
    </source>
</evidence>
<dbReference type="AlphaFoldDB" id="A0A2T7EE54"/>
<dbReference type="Gramene" id="PUZ66119">
    <property type="protein sequence ID" value="PUZ66119"/>
    <property type="gene ID" value="GQ55_3G281300"/>
</dbReference>
<accession>A0A2T7EE54</accession>
<reference evidence="1 2" key="1">
    <citation type="submission" date="2018-04" db="EMBL/GenBank/DDBJ databases">
        <title>WGS assembly of Panicum hallii var. hallii HAL2.</title>
        <authorList>
            <person name="Lovell J."/>
            <person name="Jenkins J."/>
            <person name="Lowry D."/>
            <person name="Mamidi S."/>
            <person name="Sreedasyam A."/>
            <person name="Weng X."/>
            <person name="Barry K."/>
            <person name="Bonette J."/>
            <person name="Campitelli B."/>
            <person name="Daum C."/>
            <person name="Gordon S."/>
            <person name="Gould B."/>
            <person name="Lipzen A."/>
            <person name="MacQueen A."/>
            <person name="Palacio-Mejia J."/>
            <person name="Plott C."/>
            <person name="Shakirov E."/>
            <person name="Shu S."/>
            <person name="Yoshinaga Y."/>
            <person name="Zane M."/>
            <person name="Rokhsar D."/>
            <person name="Grimwood J."/>
            <person name="Schmutz J."/>
            <person name="Juenger T."/>
        </authorList>
    </citation>
    <scope>NUCLEOTIDE SEQUENCE [LARGE SCALE GENOMIC DNA]</scope>
    <source>
        <strain evidence="2">cv. HAL2</strain>
    </source>
</reference>
<dbReference type="EMBL" id="CM009751">
    <property type="protein sequence ID" value="PUZ66119.1"/>
    <property type="molecule type" value="Genomic_DNA"/>
</dbReference>
<dbReference type="Proteomes" id="UP000244336">
    <property type="component" value="Chromosome 3"/>
</dbReference>
<keyword evidence="2" id="KW-1185">Reference proteome</keyword>